<name>A0ABS3I3I6_9MICO</name>
<organism evidence="2 3">
    <name type="scientific">Myceligenerans salitolerans</name>
    <dbReference type="NCBI Taxonomy" id="1230528"/>
    <lineage>
        <taxon>Bacteria</taxon>
        <taxon>Bacillati</taxon>
        <taxon>Actinomycetota</taxon>
        <taxon>Actinomycetes</taxon>
        <taxon>Micrococcales</taxon>
        <taxon>Promicromonosporaceae</taxon>
        <taxon>Myceligenerans</taxon>
    </lineage>
</organism>
<dbReference type="Pfam" id="PF09346">
    <property type="entry name" value="SMI1_KNR4"/>
    <property type="match status" value="1"/>
</dbReference>
<evidence type="ECO:0000313" key="3">
    <source>
        <dbReference type="Proteomes" id="UP000664617"/>
    </source>
</evidence>
<dbReference type="SUPFAM" id="SSF160631">
    <property type="entry name" value="SMI1/KNR4-like"/>
    <property type="match status" value="1"/>
</dbReference>
<protein>
    <submittedName>
        <fullName evidence="2">SMI1/KNR4 family protein</fullName>
    </submittedName>
</protein>
<sequence length="143" mass="15856">MTLDELLAVPGLVVGRPADPATIRACENTLGHPMPGDLAHVLLRADGIVRDHEDLVRTVEDIARTNAEFRGGTFGNLYMSFDDAVFFGDPADGDQFFIATTGIQQVYQWDHETDSRTWVASSVTDYLERCITVRRGDRPEDEG</sequence>
<comment type="caution">
    <text evidence="2">The sequence shown here is derived from an EMBL/GenBank/DDBJ whole genome shotgun (WGS) entry which is preliminary data.</text>
</comment>
<dbReference type="Proteomes" id="UP000664617">
    <property type="component" value="Unassembled WGS sequence"/>
</dbReference>
<dbReference type="Gene3D" id="3.40.1580.10">
    <property type="entry name" value="SMI1/KNR4-like"/>
    <property type="match status" value="1"/>
</dbReference>
<dbReference type="RefSeq" id="WP_207273487.1">
    <property type="nucleotide sequence ID" value="NZ_JAFMPK010000009.1"/>
</dbReference>
<reference evidence="3" key="2">
    <citation type="submission" date="2023-07" db="EMBL/GenBank/DDBJ databases">
        <title>Myceligenerans salitolerans sp. nov., a halotolerant actinomycete isolated from a salt lake in Xinjiang, China.</title>
        <authorList>
            <person name="Guan T."/>
        </authorList>
    </citation>
    <scope>NUCLEOTIDE SEQUENCE [LARGE SCALE GENOMIC DNA]</scope>
    <source>
        <strain evidence="3">XHU 5031</strain>
    </source>
</reference>
<gene>
    <name evidence="2" type="ORF">J0911_00765</name>
</gene>
<evidence type="ECO:0000313" key="2">
    <source>
        <dbReference type="EMBL" id="MBO0607557.1"/>
    </source>
</evidence>
<feature type="domain" description="Knr4/Smi1-like" evidence="1">
    <location>
        <begin position="17"/>
        <end position="129"/>
    </location>
</feature>
<keyword evidence="3" id="KW-1185">Reference proteome</keyword>
<reference evidence="2 3" key="1">
    <citation type="submission" date="2021-03" db="EMBL/GenBank/DDBJ databases">
        <authorList>
            <person name="Xin L."/>
        </authorList>
    </citation>
    <scope>NUCLEOTIDE SEQUENCE [LARGE SCALE GENOMIC DNA]</scope>
    <source>
        <strain evidence="2 3">XHU 5031</strain>
    </source>
</reference>
<evidence type="ECO:0000259" key="1">
    <source>
        <dbReference type="SMART" id="SM00860"/>
    </source>
</evidence>
<accession>A0ABS3I3I6</accession>
<proteinExistence type="predicted"/>
<dbReference type="EMBL" id="JAFMPK010000009">
    <property type="protein sequence ID" value="MBO0607557.1"/>
    <property type="molecule type" value="Genomic_DNA"/>
</dbReference>
<dbReference type="InterPro" id="IPR037883">
    <property type="entry name" value="Knr4/Smi1-like_sf"/>
</dbReference>
<dbReference type="SMART" id="SM00860">
    <property type="entry name" value="SMI1_KNR4"/>
    <property type="match status" value="1"/>
</dbReference>
<dbReference type="InterPro" id="IPR018958">
    <property type="entry name" value="Knr4/Smi1-like_dom"/>
</dbReference>